<evidence type="ECO:0000256" key="2">
    <source>
        <dbReference type="ARBA" id="ARBA00022692"/>
    </source>
</evidence>
<protein>
    <submittedName>
        <fullName evidence="8">ABC-2 type transport system permease protein</fullName>
    </submittedName>
</protein>
<evidence type="ECO:0000256" key="5">
    <source>
        <dbReference type="ARBA" id="ARBA00023251"/>
    </source>
</evidence>
<dbReference type="AlphaFoldDB" id="A0A2A9EB73"/>
<feature type="transmembrane region" description="Helical" evidence="6">
    <location>
        <begin position="73"/>
        <end position="94"/>
    </location>
</feature>
<dbReference type="OrthoDB" id="160207at2"/>
<evidence type="ECO:0000256" key="1">
    <source>
        <dbReference type="ARBA" id="ARBA00004141"/>
    </source>
</evidence>
<proteinExistence type="predicted"/>
<dbReference type="Pfam" id="PF01061">
    <property type="entry name" value="ABC2_membrane"/>
    <property type="match status" value="1"/>
</dbReference>
<keyword evidence="9" id="KW-1185">Reference proteome</keyword>
<feature type="domain" description="ABC-2 type transporter transmembrane" evidence="7">
    <location>
        <begin position="27"/>
        <end position="229"/>
    </location>
</feature>
<comment type="subcellular location">
    <subcellularLocation>
        <location evidence="1">Membrane</location>
        <topology evidence="1">Multi-pass membrane protein</topology>
    </subcellularLocation>
</comment>
<dbReference type="GO" id="GO:0140359">
    <property type="term" value="F:ABC-type transporter activity"/>
    <property type="evidence" value="ECO:0007669"/>
    <property type="project" value="InterPro"/>
</dbReference>
<accession>A0A2A9EB73</accession>
<gene>
    <name evidence="8" type="ORF">ATL41_0508</name>
</gene>
<evidence type="ECO:0000313" key="9">
    <source>
        <dbReference type="Proteomes" id="UP000221394"/>
    </source>
</evidence>
<evidence type="ECO:0000256" key="3">
    <source>
        <dbReference type="ARBA" id="ARBA00022989"/>
    </source>
</evidence>
<dbReference type="InterPro" id="IPR051784">
    <property type="entry name" value="Nod_factor_ABC_transporter"/>
</dbReference>
<feature type="transmembrane region" description="Helical" evidence="6">
    <location>
        <begin position="152"/>
        <end position="174"/>
    </location>
</feature>
<dbReference type="InterPro" id="IPR013525">
    <property type="entry name" value="ABC2_TM"/>
</dbReference>
<dbReference type="GO" id="GO:0046677">
    <property type="term" value="P:response to antibiotic"/>
    <property type="evidence" value="ECO:0007669"/>
    <property type="project" value="UniProtKB-KW"/>
</dbReference>
<feature type="transmembrane region" description="Helical" evidence="6">
    <location>
        <begin position="234"/>
        <end position="252"/>
    </location>
</feature>
<dbReference type="InterPro" id="IPR000412">
    <property type="entry name" value="ABC_2_transport"/>
</dbReference>
<dbReference type="Proteomes" id="UP000221394">
    <property type="component" value="Unassembled WGS sequence"/>
</dbReference>
<dbReference type="PANTHER" id="PTHR43229:SF2">
    <property type="entry name" value="NODULATION PROTEIN J"/>
    <property type="match status" value="1"/>
</dbReference>
<feature type="transmembrane region" description="Helical" evidence="6">
    <location>
        <begin position="115"/>
        <end position="140"/>
    </location>
</feature>
<keyword evidence="5" id="KW-0046">Antibiotic resistance</keyword>
<name>A0A2A9EB73_9MICO</name>
<keyword evidence="3 6" id="KW-1133">Transmembrane helix</keyword>
<dbReference type="PANTHER" id="PTHR43229">
    <property type="entry name" value="NODULATION PROTEIN J"/>
    <property type="match status" value="1"/>
</dbReference>
<organism evidence="8 9">
    <name type="scientific">Flavimobilis soli</name>
    <dbReference type="NCBI Taxonomy" id="442709"/>
    <lineage>
        <taxon>Bacteria</taxon>
        <taxon>Bacillati</taxon>
        <taxon>Actinomycetota</taxon>
        <taxon>Actinomycetes</taxon>
        <taxon>Micrococcales</taxon>
        <taxon>Jonesiaceae</taxon>
        <taxon>Flavimobilis</taxon>
    </lineage>
</organism>
<evidence type="ECO:0000256" key="6">
    <source>
        <dbReference type="SAM" id="Phobius"/>
    </source>
</evidence>
<keyword evidence="4 6" id="KW-0472">Membrane</keyword>
<keyword evidence="2 6" id="KW-0812">Transmembrane</keyword>
<evidence type="ECO:0000259" key="7">
    <source>
        <dbReference type="Pfam" id="PF01061"/>
    </source>
</evidence>
<comment type="caution">
    <text evidence="8">The sequence shown here is derived from an EMBL/GenBank/DDBJ whole genome shotgun (WGS) entry which is preliminary data.</text>
</comment>
<dbReference type="GO" id="GO:0043190">
    <property type="term" value="C:ATP-binding cassette (ABC) transporter complex"/>
    <property type="evidence" value="ECO:0007669"/>
    <property type="project" value="InterPro"/>
</dbReference>
<dbReference type="RefSeq" id="WP_098457061.1">
    <property type="nucleotide sequence ID" value="NZ_PDJH01000001.1"/>
</dbReference>
<evidence type="ECO:0000313" key="8">
    <source>
        <dbReference type="EMBL" id="PFG35811.1"/>
    </source>
</evidence>
<evidence type="ECO:0000256" key="4">
    <source>
        <dbReference type="ARBA" id="ARBA00023136"/>
    </source>
</evidence>
<dbReference type="PIRSF" id="PIRSF006648">
    <property type="entry name" value="DrrB"/>
    <property type="match status" value="1"/>
</dbReference>
<feature type="transmembrane region" description="Helical" evidence="6">
    <location>
        <begin position="181"/>
        <end position="201"/>
    </location>
</feature>
<dbReference type="EMBL" id="PDJH01000001">
    <property type="protein sequence ID" value="PFG35811.1"/>
    <property type="molecule type" value="Genomic_DNA"/>
</dbReference>
<reference evidence="8 9" key="1">
    <citation type="submission" date="2017-10" db="EMBL/GenBank/DDBJ databases">
        <title>Sequencing the genomes of 1000 actinobacteria strains.</title>
        <authorList>
            <person name="Klenk H.-P."/>
        </authorList>
    </citation>
    <scope>NUCLEOTIDE SEQUENCE [LARGE SCALE GENOMIC DNA]</scope>
    <source>
        <strain evidence="8 9">DSM 21574</strain>
    </source>
</reference>
<feature type="transmembrane region" description="Helical" evidence="6">
    <location>
        <begin position="41"/>
        <end position="61"/>
    </location>
</feature>
<sequence>MSATTPGTVPAPAPAAAPASARLRAQTSFEIASIFRNGEQVMVTLLLPLLALVVLGGTDVVDIDLGGRARIDVVAPGVLALAVMAAAFTSQAIATSFDRRGGVLRLMATTPLGRLGLLGGKVAAVLVLQVVQAVVVGGGAVALGWRPALPEVLAALAVGVLGTAVFTSFAMLIAGTLRFEAVLALANLLLVVLTLVGGALVPVESFPGVTGEVARLLPSGALGEGMRGAFDGGVALRDVVTLVVWTAGLGWATSRTFRWS</sequence>